<dbReference type="Proteomes" id="UP001143463">
    <property type="component" value="Unassembled WGS sequence"/>
</dbReference>
<reference evidence="1" key="1">
    <citation type="journal article" date="2014" name="Int. J. Syst. Evol. Microbiol.">
        <title>Complete genome sequence of Corynebacterium casei LMG S-19264T (=DSM 44701T), isolated from a smear-ripened cheese.</title>
        <authorList>
            <consortium name="US DOE Joint Genome Institute (JGI-PGF)"/>
            <person name="Walter F."/>
            <person name="Albersmeier A."/>
            <person name="Kalinowski J."/>
            <person name="Ruckert C."/>
        </authorList>
    </citation>
    <scope>NUCLEOTIDE SEQUENCE</scope>
    <source>
        <strain evidence="1">VKM Ac-1069</strain>
    </source>
</reference>
<dbReference type="AlphaFoldDB" id="A0A9W6NUB7"/>
<accession>A0A9W6NUB7</accession>
<protein>
    <submittedName>
        <fullName evidence="1">Uncharacterized protein</fullName>
    </submittedName>
</protein>
<evidence type="ECO:0000313" key="2">
    <source>
        <dbReference type="Proteomes" id="UP001143463"/>
    </source>
</evidence>
<sequence length="228" mass="24588">MASIDQELVLLTCGDRPVRRFPFHGSRPAARLGRVPGVLAHVPAVALPARPGKDDVDPVLKEREPRRVIVHGDDADLASVLVRLLRRELLHVEVAFVPAVRRSAVAMAWELPRDAAALALDGPARPTPLIRDDAGGVLVGRGVVRDVEGEAYCDNTLVLRGRVRRLVAVPGPGGVSALPGKGVRAATGRALQIGSTGARIEVEGVPHPRPAPRWTWYRHTADWLLVRP</sequence>
<keyword evidence="2" id="KW-1185">Reference proteome</keyword>
<reference evidence="1" key="2">
    <citation type="submission" date="2023-01" db="EMBL/GenBank/DDBJ databases">
        <authorList>
            <person name="Sun Q."/>
            <person name="Evtushenko L."/>
        </authorList>
    </citation>
    <scope>NUCLEOTIDE SEQUENCE</scope>
    <source>
        <strain evidence="1">VKM Ac-1069</strain>
    </source>
</reference>
<organism evidence="1 2">
    <name type="scientific">Pseudonocardia halophobica</name>
    <dbReference type="NCBI Taxonomy" id="29401"/>
    <lineage>
        <taxon>Bacteria</taxon>
        <taxon>Bacillati</taxon>
        <taxon>Actinomycetota</taxon>
        <taxon>Actinomycetes</taxon>
        <taxon>Pseudonocardiales</taxon>
        <taxon>Pseudonocardiaceae</taxon>
        <taxon>Pseudonocardia</taxon>
    </lineage>
</organism>
<dbReference type="EMBL" id="BSFQ01000001">
    <property type="protein sequence ID" value="GLL09251.1"/>
    <property type="molecule type" value="Genomic_DNA"/>
</dbReference>
<name>A0A9W6NUB7_9PSEU</name>
<gene>
    <name evidence="1" type="ORF">GCM10017577_03910</name>
</gene>
<dbReference type="RefSeq" id="WP_231498077.1">
    <property type="nucleotide sequence ID" value="NZ_BAAAUZ010000015.1"/>
</dbReference>
<evidence type="ECO:0000313" key="1">
    <source>
        <dbReference type="EMBL" id="GLL09251.1"/>
    </source>
</evidence>
<proteinExistence type="predicted"/>
<comment type="caution">
    <text evidence="1">The sequence shown here is derived from an EMBL/GenBank/DDBJ whole genome shotgun (WGS) entry which is preliminary data.</text>
</comment>